<feature type="transmembrane region" description="Helical" evidence="2">
    <location>
        <begin position="102"/>
        <end position="122"/>
    </location>
</feature>
<organism evidence="3 4">
    <name type="scientific">Streptomyces chartreusis NRRL 3882</name>
    <dbReference type="NCBI Taxonomy" id="1079985"/>
    <lineage>
        <taxon>Bacteria</taxon>
        <taxon>Bacillati</taxon>
        <taxon>Actinomycetota</taxon>
        <taxon>Actinomycetes</taxon>
        <taxon>Kitasatosporales</taxon>
        <taxon>Streptomycetaceae</taxon>
        <taxon>Streptomyces</taxon>
    </lineage>
</organism>
<keyword evidence="2" id="KW-1133">Transmembrane helix</keyword>
<protein>
    <submittedName>
        <fullName evidence="3">Uncharacterized protein</fullName>
    </submittedName>
</protein>
<evidence type="ECO:0000256" key="2">
    <source>
        <dbReference type="SAM" id="Phobius"/>
    </source>
</evidence>
<evidence type="ECO:0000313" key="4">
    <source>
        <dbReference type="Proteomes" id="UP000235464"/>
    </source>
</evidence>
<reference evidence="4" key="1">
    <citation type="submission" date="2017-11" db="EMBL/GenBank/DDBJ databases">
        <authorList>
            <person name="Wibberg D."/>
        </authorList>
    </citation>
    <scope>NUCLEOTIDE SEQUENCE [LARGE SCALE GENOMIC DNA]</scope>
</reference>
<dbReference type="EMBL" id="LT963352">
    <property type="protein sequence ID" value="SOR76567.1"/>
    <property type="molecule type" value="Genomic_DNA"/>
</dbReference>
<feature type="transmembrane region" description="Helical" evidence="2">
    <location>
        <begin position="61"/>
        <end position="90"/>
    </location>
</feature>
<gene>
    <name evidence="3" type="ORF">SCNRRL3882_0051</name>
</gene>
<keyword evidence="2" id="KW-0812">Transmembrane</keyword>
<evidence type="ECO:0000313" key="3">
    <source>
        <dbReference type="EMBL" id="SOR76567.1"/>
    </source>
</evidence>
<feature type="compositionally biased region" description="Polar residues" evidence="1">
    <location>
        <begin position="211"/>
        <end position="220"/>
    </location>
</feature>
<keyword evidence="2" id="KW-0472">Membrane</keyword>
<proteinExistence type="predicted"/>
<accession>A0A2N9AZS5</accession>
<name>A0A2N9AZS5_STRCX</name>
<evidence type="ECO:0000256" key="1">
    <source>
        <dbReference type="SAM" id="MobiDB-lite"/>
    </source>
</evidence>
<dbReference type="AlphaFoldDB" id="A0A2N9AZS5"/>
<feature type="compositionally biased region" description="Low complexity" evidence="1">
    <location>
        <begin position="171"/>
        <end position="183"/>
    </location>
</feature>
<feature type="region of interest" description="Disordered" evidence="1">
    <location>
        <begin position="171"/>
        <end position="237"/>
    </location>
</feature>
<keyword evidence="4" id="KW-1185">Reference proteome</keyword>
<sequence length="237" mass="24789">MPGPPPNQWGCPVQRWARMSYGRRLLAAVLGLHVRPEGPADGTVESRRTDRASTEAGGSGALSFFAVPVAVLSGAVTAIFLLAGLVLTLFSAQPEVARSMITAGWVSGAVAAGTLVVLLAIARRRPPSLDDEPYGEMGEKVARAKEAWREALLERGILPFLREALADPHSAAAPFSAPPASTSRVPHLGYDRPGFSRPDGGAPPRARVSPVRTTPAQTSAAPIISRSDPGTATSPFT</sequence>
<dbReference type="Proteomes" id="UP000235464">
    <property type="component" value="Chromosome I"/>
</dbReference>
<feature type="compositionally biased region" description="Polar residues" evidence="1">
    <location>
        <begin position="228"/>
        <end position="237"/>
    </location>
</feature>